<name>A0A4R5PQ18_9HYPH</name>
<dbReference type="OrthoDB" id="8400035at2"/>
<evidence type="ECO:0000259" key="2">
    <source>
        <dbReference type="PROSITE" id="PS50914"/>
    </source>
</evidence>
<dbReference type="Gene3D" id="3.30.1340.30">
    <property type="match status" value="1"/>
</dbReference>
<dbReference type="RefSeq" id="WP_133283605.1">
    <property type="nucleotide sequence ID" value="NZ_SMSI01000001.1"/>
</dbReference>
<organism evidence="3 4">
    <name type="scientific">Pseudohoeflea suaedae</name>
    <dbReference type="NCBI Taxonomy" id="877384"/>
    <lineage>
        <taxon>Bacteria</taxon>
        <taxon>Pseudomonadati</taxon>
        <taxon>Pseudomonadota</taxon>
        <taxon>Alphaproteobacteria</taxon>
        <taxon>Hyphomicrobiales</taxon>
        <taxon>Rhizobiaceae</taxon>
        <taxon>Pseudohoeflea</taxon>
    </lineage>
</organism>
<dbReference type="Proteomes" id="UP000295131">
    <property type="component" value="Unassembled WGS sequence"/>
</dbReference>
<dbReference type="InterPro" id="IPR007055">
    <property type="entry name" value="BON_dom"/>
</dbReference>
<protein>
    <submittedName>
        <fullName evidence="3">BON domain-containing protein</fullName>
    </submittedName>
</protein>
<dbReference type="EMBL" id="SMSI01000001">
    <property type="protein sequence ID" value="TDH38771.1"/>
    <property type="molecule type" value="Genomic_DNA"/>
</dbReference>
<keyword evidence="4" id="KW-1185">Reference proteome</keyword>
<accession>A0A4R5PQ18</accession>
<evidence type="ECO:0000313" key="4">
    <source>
        <dbReference type="Proteomes" id="UP000295131"/>
    </source>
</evidence>
<comment type="caution">
    <text evidence="3">The sequence shown here is derived from an EMBL/GenBank/DDBJ whole genome shotgun (WGS) entry which is preliminary data.</text>
</comment>
<dbReference type="Pfam" id="PF04972">
    <property type="entry name" value="BON"/>
    <property type="match status" value="1"/>
</dbReference>
<dbReference type="PROSITE" id="PS50914">
    <property type="entry name" value="BON"/>
    <property type="match status" value="1"/>
</dbReference>
<proteinExistence type="predicted"/>
<reference evidence="3 4" key="1">
    <citation type="journal article" date="2013" name="Int. J. Syst. Evol. Microbiol.">
        <title>Hoeflea suaedae sp. nov., an endophytic bacterium isolated from the root of the halophyte Suaeda maritima.</title>
        <authorList>
            <person name="Chung E.J."/>
            <person name="Park J.A."/>
            <person name="Pramanik P."/>
            <person name="Bibi F."/>
            <person name="Jeon C.O."/>
            <person name="Chung Y.R."/>
        </authorList>
    </citation>
    <scope>NUCLEOTIDE SEQUENCE [LARGE SCALE GENOMIC DNA]</scope>
    <source>
        <strain evidence="3 4">YC6898</strain>
    </source>
</reference>
<feature type="domain" description="BON" evidence="2">
    <location>
        <begin position="86"/>
        <end position="153"/>
    </location>
</feature>
<feature type="compositionally biased region" description="Basic and acidic residues" evidence="1">
    <location>
        <begin position="1"/>
        <end position="26"/>
    </location>
</feature>
<sequence>MARPKRDPSALSREEDYRDYEAREIEEGWPYSDEDGEKKAANVGYGNSESNFDESEVPGAEISSNTAIESTGGPSPFPEDEDSIIEDDAIGEQIALAYESNDLDDHDVTITVRDGIAALAGRVDSDEDKAKLLRVALAVPGVRNVTDGIILSGVDTHIPSDVTE</sequence>
<dbReference type="AlphaFoldDB" id="A0A4R5PQ18"/>
<gene>
    <name evidence="3" type="ORF">E2A64_06665</name>
</gene>
<feature type="compositionally biased region" description="Polar residues" evidence="1">
    <location>
        <begin position="62"/>
        <end position="73"/>
    </location>
</feature>
<evidence type="ECO:0000313" key="3">
    <source>
        <dbReference type="EMBL" id="TDH38771.1"/>
    </source>
</evidence>
<evidence type="ECO:0000256" key="1">
    <source>
        <dbReference type="SAM" id="MobiDB-lite"/>
    </source>
</evidence>
<feature type="region of interest" description="Disordered" evidence="1">
    <location>
        <begin position="1"/>
        <end position="86"/>
    </location>
</feature>